<accession>A0A8S2G1V0</accession>
<dbReference type="EMBL" id="CAJNOK010051987">
    <property type="protein sequence ID" value="CAF1606759.1"/>
    <property type="molecule type" value="Genomic_DNA"/>
</dbReference>
<protein>
    <submittedName>
        <fullName evidence="1">Uncharacterized protein</fullName>
    </submittedName>
</protein>
<reference evidence="1" key="1">
    <citation type="submission" date="2021-02" db="EMBL/GenBank/DDBJ databases">
        <authorList>
            <person name="Nowell W R."/>
        </authorList>
    </citation>
    <scope>NUCLEOTIDE SEQUENCE</scope>
</reference>
<evidence type="ECO:0000313" key="3">
    <source>
        <dbReference type="Proteomes" id="UP000677228"/>
    </source>
</evidence>
<comment type="caution">
    <text evidence="1">The sequence shown here is derived from an EMBL/GenBank/DDBJ whole genome shotgun (WGS) entry which is preliminary data.</text>
</comment>
<feature type="non-terminal residue" evidence="1">
    <location>
        <position position="1"/>
    </location>
</feature>
<dbReference type="Proteomes" id="UP000682733">
    <property type="component" value="Unassembled WGS sequence"/>
</dbReference>
<evidence type="ECO:0000313" key="2">
    <source>
        <dbReference type="EMBL" id="CAF4418158.1"/>
    </source>
</evidence>
<gene>
    <name evidence="1" type="ORF">OVA965_LOCUS42416</name>
    <name evidence="2" type="ORF">TMI583_LOCUS44323</name>
</gene>
<sequence>VGDIEEPPENGNEIPKQ</sequence>
<dbReference type="Proteomes" id="UP000677228">
    <property type="component" value="Unassembled WGS sequence"/>
</dbReference>
<dbReference type="AlphaFoldDB" id="A0A8S2G1V0"/>
<dbReference type="EMBL" id="CAJOBA010076021">
    <property type="protein sequence ID" value="CAF4418158.1"/>
    <property type="molecule type" value="Genomic_DNA"/>
</dbReference>
<proteinExistence type="predicted"/>
<evidence type="ECO:0000313" key="1">
    <source>
        <dbReference type="EMBL" id="CAF1606759.1"/>
    </source>
</evidence>
<name>A0A8S2G1V0_9BILA</name>
<organism evidence="1 3">
    <name type="scientific">Didymodactylos carnosus</name>
    <dbReference type="NCBI Taxonomy" id="1234261"/>
    <lineage>
        <taxon>Eukaryota</taxon>
        <taxon>Metazoa</taxon>
        <taxon>Spiralia</taxon>
        <taxon>Gnathifera</taxon>
        <taxon>Rotifera</taxon>
        <taxon>Eurotatoria</taxon>
        <taxon>Bdelloidea</taxon>
        <taxon>Philodinida</taxon>
        <taxon>Philodinidae</taxon>
        <taxon>Didymodactylos</taxon>
    </lineage>
</organism>